<dbReference type="Proteomes" id="UP000704467">
    <property type="component" value="Unassembled WGS sequence"/>
</dbReference>
<feature type="transmembrane region" description="Helical" evidence="1">
    <location>
        <begin position="49"/>
        <end position="68"/>
    </location>
</feature>
<dbReference type="RefSeq" id="WP_138783559.1">
    <property type="nucleotide sequence ID" value="NZ_JBHEEQ010000008.1"/>
</dbReference>
<keyword evidence="1" id="KW-0472">Membrane</keyword>
<name>A0ABX1DPY7_9HYPH</name>
<reference evidence="2 3" key="1">
    <citation type="submission" date="2020-03" db="EMBL/GenBank/DDBJ databases">
        <title>Whole genome sequencing of clinical and environmental type strains of Ochrobactrum.</title>
        <authorList>
            <person name="Dharne M."/>
        </authorList>
    </citation>
    <scope>NUCLEOTIDE SEQUENCE [LARGE SCALE GENOMIC DNA]</scope>
    <source>
        <strain evidence="2 3">CIP 109452</strain>
    </source>
</reference>
<keyword evidence="3" id="KW-1185">Reference proteome</keyword>
<evidence type="ECO:0000313" key="3">
    <source>
        <dbReference type="Proteomes" id="UP000704467"/>
    </source>
</evidence>
<comment type="caution">
    <text evidence="2">The sequence shown here is derived from an EMBL/GenBank/DDBJ whole genome shotgun (WGS) entry which is preliminary data.</text>
</comment>
<evidence type="ECO:0000256" key="1">
    <source>
        <dbReference type="SAM" id="Phobius"/>
    </source>
</evidence>
<keyword evidence="1" id="KW-1133">Transmembrane helix</keyword>
<evidence type="ECO:0000313" key="2">
    <source>
        <dbReference type="EMBL" id="NKC04150.1"/>
    </source>
</evidence>
<dbReference type="EMBL" id="JAAVLN010000002">
    <property type="protein sequence ID" value="NKC04150.1"/>
    <property type="molecule type" value="Genomic_DNA"/>
</dbReference>
<proteinExistence type="predicted"/>
<sequence length="98" mass="11093">MSDIWKIRLLAAGFIPAGLLGIIFVDPTQSNAPLGILVLKLFGTTGAIWIFRVTCAGFIILPIAVYWLHHRSERRVNAYFKRQSMIAPESDHTTRRQQ</sequence>
<protein>
    <submittedName>
        <fullName evidence="2">Uncharacterized protein</fullName>
    </submittedName>
</protein>
<gene>
    <name evidence="2" type="ORF">HED55_15575</name>
</gene>
<accession>A0ABX1DPY7</accession>
<keyword evidence="1" id="KW-0812">Transmembrane</keyword>
<organism evidence="2 3">
    <name type="scientific">Brucella haematophila</name>
    <dbReference type="NCBI Taxonomy" id="419474"/>
    <lineage>
        <taxon>Bacteria</taxon>
        <taxon>Pseudomonadati</taxon>
        <taxon>Pseudomonadota</taxon>
        <taxon>Alphaproteobacteria</taxon>
        <taxon>Hyphomicrobiales</taxon>
        <taxon>Brucellaceae</taxon>
        <taxon>Brucella/Ochrobactrum group</taxon>
        <taxon>Brucella</taxon>
    </lineage>
</organism>